<keyword evidence="2" id="KW-1185">Reference proteome</keyword>
<accession>A0A385E9S5</accession>
<evidence type="ECO:0000313" key="1">
    <source>
        <dbReference type="EMBL" id="AXQ68604.1"/>
    </source>
</evidence>
<reference evidence="2" key="1">
    <citation type="submission" date="2018-07" db="EMBL/GenBank/DDBJ databases">
        <title>Giant CbK-like Caulobacter bacteriophages have genetically divergent genomes.</title>
        <authorList>
            <person name="Wilson K.M."/>
            <person name="Ely B."/>
        </authorList>
    </citation>
    <scope>NUCLEOTIDE SEQUENCE [LARGE SCALE GENOMIC DNA]</scope>
</reference>
<dbReference type="EMBL" id="MH588545">
    <property type="protein sequence ID" value="AXQ68604.1"/>
    <property type="molecule type" value="Genomic_DNA"/>
</dbReference>
<proteinExistence type="predicted"/>
<evidence type="ECO:0000313" key="2">
    <source>
        <dbReference type="Proteomes" id="UP000259026"/>
    </source>
</evidence>
<sequence>MTAPYTSGRLSMSFTAEDGRVINLSDVHLETTGYVSQTQRPAFGDVAKTIDMTFTAHMVVDPAWKREFLWASHNLIAHPISEITHWLAYIPGLRFLRALGLKLHDITVPRHAPGTGRG</sequence>
<reference evidence="1 2" key="2">
    <citation type="submission" date="2018-09" db="EMBL/GenBank/DDBJ databases">
        <title>Giant CbK-like Caulobacter bacteriophages have genetically divergent genomes.</title>
        <authorList>
            <person name="Wilson K."/>
            <person name="Ely B."/>
        </authorList>
    </citation>
    <scope>NUCLEOTIDE SEQUENCE [LARGE SCALE GENOMIC DNA]</scope>
</reference>
<protein>
    <submittedName>
        <fullName evidence="1">Uncharacterized protein</fullName>
    </submittedName>
</protein>
<name>A0A385E9S5_9CAUD</name>
<organism evidence="1 2">
    <name type="scientific">Caulobacter phage CcrPW</name>
    <dbReference type="NCBI Taxonomy" id="2283271"/>
    <lineage>
        <taxon>Viruses</taxon>
        <taxon>Duplodnaviria</taxon>
        <taxon>Heunggongvirae</taxon>
        <taxon>Uroviricota</taxon>
        <taxon>Caudoviricetes</taxon>
        <taxon>Jeanschmidtviridae</taxon>
        <taxon>Colossusvirus</taxon>
        <taxon>Colossusvirus PW</taxon>
    </lineage>
</organism>
<gene>
    <name evidence="1" type="ORF">CcrPW_gp065</name>
</gene>
<dbReference type="Proteomes" id="UP000259026">
    <property type="component" value="Segment"/>
</dbReference>